<comment type="caution">
    <text evidence="7">The sequence shown here is derived from an EMBL/GenBank/DDBJ whole genome shotgun (WGS) entry which is preliminary data.</text>
</comment>
<feature type="compositionally biased region" description="Basic residues" evidence="5">
    <location>
        <begin position="198"/>
        <end position="212"/>
    </location>
</feature>
<protein>
    <recommendedName>
        <fullName evidence="6">RWP-RK domain-containing protein</fullName>
    </recommendedName>
</protein>
<evidence type="ECO:0000256" key="1">
    <source>
        <dbReference type="ARBA" id="ARBA00023015"/>
    </source>
</evidence>
<keyword evidence="2" id="KW-0238">DNA-binding</keyword>
<dbReference type="Proteomes" id="UP000816034">
    <property type="component" value="Unassembled WGS sequence"/>
</dbReference>
<dbReference type="PROSITE" id="PS51519">
    <property type="entry name" value="RWP_RK"/>
    <property type="match status" value="1"/>
</dbReference>
<feature type="domain" description="RWP-RK" evidence="6">
    <location>
        <begin position="3"/>
        <end position="84"/>
    </location>
</feature>
<evidence type="ECO:0000256" key="4">
    <source>
        <dbReference type="ARBA" id="ARBA00023242"/>
    </source>
</evidence>
<evidence type="ECO:0000313" key="8">
    <source>
        <dbReference type="Proteomes" id="UP000816034"/>
    </source>
</evidence>
<evidence type="ECO:0000256" key="2">
    <source>
        <dbReference type="ARBA" id="ARBA00023125"/>
    </source>
</evidence>
<gene>
    <name evidence="7" type="ORF">C9374_006537</name>
</gene>
<organism evidence="7 8">
    <name type="scientific">Naegleria lovaniensis</name>
    <name type="common">Amoeba</name>
    <dbReference type="NCBI Taxonomy" id="51637"/>
    <lineage>
        <taxon>Eukaryota</taxon>
        <taxon>Discoba</taxon>
        <taxon>Heterolobosea</taxon>
        <taxon>Tetramitia</taxon>
        <taxon>Eutetramitia</taxon>
        <taxon>Vahlkampfiidae</taxon>
        <taxon>Naegleria</taxon>
    </lineage>
</organism>
<dbReference type="GeneID" id="68098991"/>
<dbReference type="EMBL" id="PYSW02000028">
    <property type="protein sequence ID" value="KAG2379420.1"/>
    <property type="molecule type" value="Genomic_DNA"/>
</dbReference>
<keyword evidence="4" id="KW-0539">Nucleus</keyword>
<sequence>MPKESSKKKKTNTRIEITREMMTKYFYCPQTLAARLLGVSISTLKRRFYDLHIGRWPYQCISLNERKRSIYFLMNETEPEDDKELDEKTLMYLRHAFRDASKPLSHSNPMLNPDHHSQQPPPTQFHFCSFVVDDGCGKIMPTTSLITTTAVSTPTSSGSSGGGLDGASSGSEGNSRMAKIEVQPHLGGGLSPLLTAKQHGKKQTQKQARKNKKREEQKKSHRMETDEVVLSSQGQTRSVAAALNMTVEGDNHPPYSGHHSMTQSMTAMGVRSCAVSGAGSGGLVDPHQHHY</sequence>
<feature type="compositionally biased region" description="Basic and acidic residues" evidence="5">
    <location>
        <begin position="213"/>
        <end position="225"/>
    </location>
</feature>
<proteinExistence type="predicted"/>
<dbReference type="GO" id="GO:0003677">
    <property type="term" value="F:DNA binding"/>
    <property type="evidence" value="ECO:0007669"/>
    <property type="project" value="UniProtKB-KW"/>
</dbReference>
<dbReference type="Pfam" id="PF02042">
    <property type="entry name" value="RWP-RK"/>
    <property type="match status" value="1"/>
</dbReference>
<accession>A0AA88KHB9</accession>
<feature type="region of interest" description="Disordered" evidence="5">
    <location>
        <begin position="103"/>
        <end position="122"/>
    </location>
</feature>
<keyword evidence="8" id="KW-1185">Reference proteome</keyword>
<evidence type="ECO:0000259" key="6">
    <source>
        <dbReference type="PROSITE" id="PS51519"/>
    </source>
</evidence>
<dbReference type="AlphaFoldDB" id="A0AA88KHB9"/>
<feature type="region of interest" description="Disordered" evidence="5">
    <location>
        <begin position="150"/>
        <end position="236"/>
    </location>
</feature>
<evidence type="ECO:0000313" key="7">
    <source>
        <dbReference type="EMBL" id="KAG2379420.1"/>
    </source>
</evidence>
<evidence type="ECO:0000256" key="3">
    <source>
        <dbReference type="ARBA" id="ARBA00023163"/>
    </source>
</evidence>
<keyword evidence="3" id="KW-0804">Transcription</keyword>
<keyword evidence="1" id="KW-0805">Transcription regulation</keyword>
<evidence type="ECO:0000256" key="5">
    <source>
        <dbReference type="SAM" id="MobiDB-lite"/>
    </source>
</evidence>
<dbReference type="RefSeq" id="XP_044546682.1">
    <property type="nucleotide sequence ID" value="XM_044696408.1"/>
</dbReference>
<name>A0AA88KHB9_NAELO</name>
<dbReference type="InterPro" id="IPR003035">
    <property type="entry name" value="RWP-RK_dom"/>
</dbReference>
<reference evidence="7 8" key="1">
    <citation type="journal article" date="2018" name="BMC Genomics">
        <title>The genome of Naegleria lovaniensis, the basis for a comparative approach to unravel pathogenicity factors of the human pathogenic amoeba N. fowleri.</title>
        <authorList>
            <person name="Liechti N."/>
            <person name="Schurch N."/>
            <person name="Bruggmann R."/>
            <person name="Wittwer M."/>
        </authorList>
    </citation>
    <scope>NUCLEOTIDE SEQUENCE [LARGE SCALE GENOMIC DNA]</scope>
    <source>
        <strain evidence="7 8">ATCC 30569</strain>
    </source>
</reference>